<dbReference type="PANTHER" id="PTHR40980:SF5">
    <property type="entry name" value="TONB-DEPENDENT RECEPTOR"/>
    <property type="match status" value="1"/>
</dbReference>
<evidence type="ECO:0000256" key="1">
    <source>
        <dbReference type="ARBA" id="ARBA00004442"/>
    </source>
</evidence>
<evidence type="ECO:0000256" key="2">
    <source>
        <dbReference type="ARBA" id="ARBA00009810"/>
    </source>
</evidence>
<accession>A0A1I4T857</accession>
<dbReference type="Gene3D" id="2.170.130.10">
    <property type="entry name" value="TonB-dependent receptor, plug domain"/>
    <property type="match status" value="1"/>
</dbReference>
<dbReference type="AlphaFoldDB" id="A0A1I4T857"/>
<comment type="subcellular location">
    <subcellularLocation>
        <location evidence="1 5">Cell outer membrane</location>
    </subcellularLocation>
</comment>
<evidence type="ECO:0000313" key="8">
    <source>
        <dbReference type="EMBL" id="SFM72978.1"/>
    </source>
</evidence>
<keyword evidence="8" id="KW-0675">Receptor</keyword>
<evidence type="ECO:0000313" key="9">
    <source>
        <dbReference type="Proteomes" id="UP000199561"/>
    </source>
</evidence>
<feature type="domain" description="TonB-dependent receptor-like beta-barrel" evidence="6">
    <location>
        <begin position="633"/>
        <end position="1038"/>
    </location>
</feature>
<evidence type="ECO:0000256" key="5">
    <source>
        <dbReference type="RuleBase" id="RU003357"/>
    </source>
</evidence>
<keyword evidence="3 5" id="KW-0472">Membrane</keyword>
<organism evidence="8 9">
    <name type="scientific">Nitrosomonas nitrosa</name>
    <dbReference type="NCBI Taxonomy" id="52442"/>
    <lineage>
        <taxon>Bacteria</taxon>
        <taxon>Pseudomonadati</taxon>
        <taxon>Pseudomonadota</taxon>
        <taxon>Betaproteobacteria</taxon>
        <taxon>Nitrosomonadales</taxon>
        <taxon>Nitrosomonadaceae</taxon>
        <taxon>Nitrosomonas</taxon>
    </lineage>
</organism>
<dbReference type="SUPFAM" id="SSF56935">
    <property type="entry name" value="Porins"/>
    <property type="match status" value="1"/>
</dbReference>
<evidence type="ECO:0000259" key="6">
    <source>
        <dbReference type="Pfam" id="PF00593"/>
    </source>
</evidence>
<protein>
    <submittedName>
        <fullName evidence="8">TonB-dependent receptor</fullName>
    </submittedName>
</protein>
<evidence type="ECO:0000256" key="4">
    <source>
        <dbReference type="ARBA" id="ARBA00023237"/>
    </source>
</evidence>
<feature type="domain" description="TonB-dependent receptor plug" evidence="7">
    <location>
        <begin position="266"/>
        <end position="360"/>
    </location>
</feature>
<dbReference type="Pfam" id="PF13620">
    <property type="entry name" value="CarboxypepD_reg"/>
    <property type="match status" value="1"/>
</dbReference>
<dbReference type="InterPro" id="IPR008969">
    <property type="entry name" value="CarboxyPept-like_regulatory"/>
</dbReference>
<keyword evidence="9" id="KW-1185">Reference proteome</keyword>
<sequence>MRQFIYAVIFFIFAFAVTDSIWARSDNAKFSINLFQEGLPVADAEILISSDQPIRADARFIDSSATSYIWRASDGAPITTNANGSIAGRLPPGNYQVRIRTLKNQLFEFDLPLRPAEDVQILVTFYPDDRSPLLNIESSEAGILAGAESPISAVELVGEGTISAQVVSAETQKPVKDVQIFISGLNQRLRTDEQGRVQINVPVGKYSVSLLHAAYNSQTRDDVEIDKDELTELSFSLTPAGVELAEYVVLEPHLAGTLTAVIEEQKTSAEVATIMSAEQFSRSGDSDVASALRRASGLTLVGGQFVFIRGLGERFSSTLVNGAAIPSPDPTRRVVPLDLFPTSVLESVLVQKTYSPDRPGEFAGGTIELRTRGIPDEFFFNLNAQIGVIDGSTFAKSLSYKGGDLDFLGFDDGTRAIPDSIADVTAGGARIDTKTIFNPKGLTPAELERLGEDLSDNWDVKQKSGTPNGNIQASMGDVFELGDFRAGYIAAAGWRSEFRNQNEINRAFISTNREDNALTKIQEFNLRRSMQEIQLNGYFAADIEYKDNHRLFTKNMFLRQSIDEARIAQGFTDTELTDIRRTRLRFFSNQLLMHQFGGSHVFDWAKNLKVDWLYTNATADREEPKMRDYRFDQISPGGDAFAFSRRSDSNQTLFADLKDKDQSWRTDVKLPIEFSPDYKFSVESGFITQNKSRVSSIQRFTYIPVGPDARNPAILALPSLESILQPAYIGPNGFQIRDTTRPTDSFTATQDLFSYYGKLDANFFETLRISGGLRWEDNNQRVETFQSVANMNAPIVSKINRIDMLPSVSATWSISEKQQFRTGFSQTISRPDFRELSPAPFTDQNTNQETIGNPDLKQTAITSYDARWEYYLSPNETVLAGFFWKDLTLPIEVVAVPGNAGLLTFQNADKARVYGAEFELIKNLGFIHPRLEHFTIGGNYTWSTSSVQLNEQNLQAQTTSNRPLQGHSRHIINFQLGYDNPQWGTQATLLYNVASQRIESVGLLGAPDKFEQPFNQLDFVLSQNVNKWLSMRLTMRNLMDDKFVVKQGDEVTREFRRGREFALGVRINF</sequence>
<dbReference type="InterPro" id="IPR037066">
    <property type="entry name" value="Plug_dom_sf"/>
</dbReference>
<dbReference type="PANTHER" id="PTHR40980">
    <property type="entry name" value="PLUG DOMAIN-CONTAINING PROTEIN"/>
    <property type="match status" value="1"/>
</dbReference>
<name>A0A1I4T857_9PROT</name>
<evidence type="ECO:0000259" key="7">
    <source>
        <dbReference type="Pfam" id="PF07715"/>
    </source>
</evidence>
<dbReference type="STRING" id="52442.SAMN05421880_1309"/>
<keyword evidence="5" id="KW-0798">TonB box</keyword>
<evidence type="ECO:0000256" key="3">
    <source>
        <dbReference type="ARBA" id="ARBA00023136"/>
    </source>
</evidence>
<dbReference type="InterPro" id="IPR012910">
    <property type="entry name" value="Plug_dom"/>
</dbReference>
<dbReference type="EMBL" id="FOUF01000030">
    <property type="protein sequence ID" value="SFM72978.1"/>
    <property type="molecule type" value="Genomic_DNA"/>
</dbReference>
<dbReference type="InterPro" id="IPR036942">
    <property type="entry name" value="Beta-barrel_TonB_sf"/>
</dbReference>
<dbReference type="GO" id="GO:0009279">
    <property type="term" value="C:cell outer membrane"/>
    <property type="evidence" value="ECO:0007669"/>
    <property type="project" value="UniProtKB-SubCell"/>
</dbReference>
<dbReference type="SUPFAM" id="SSF49464">
    <property type="entry name" value="Carboxypeptidase regulatory domain-like"/>
    <property type="match status" value="1"/>
</dbReference>
<proteinExistence type="inferred from homology"/>
<dbReference type="Proteomes" id="UP000199561">
    <property type="component" value="Unassembled WGS sequence"/>
</dbReference>
<dbReference type="Gene3D" id="2.40.170.20">
    <property type="entry name" value="TonB-dependent receptor, beta-barrel domain"/>
    <property type="match status" value="1"/>
</dbReference>
<dbReference type="Pfam" id="PF00593">
    <property type="entry name" value="TonB_dep_Rec_b-barrel"/>
    <property type="match status" value="1"/>
</dbReference>
<reference evidence="8 9" key="1">
    <citation type="submission" date="2016-10" db="EMBL/GenBank/DDBJ databases">
        <authorList>
            <person name="de Groot N.N."/>
        </authorList>
    </citation>
    <scope>NUCLEOTIDE SEQUENCE [LARGE SCALE GENOMIC DNA]</scope>
    <source>
        <strain evidence="8 9">Nm146</strain>
    </source>
</reference>
<comment type="similarity">
    <text evidence="2 5">Belongs to the TonB-dependent receptor family.</text>
</comment>
<gene>
    <name evidence="8" type="ORF">SAMN05421880_1309</name>
</gene>
<dbReference type="Gene3D" id="2.60.40.1120">
    <property type="entry name" value="Carboxypeptidase-like, regulatory domain"/>
    <property type="match status" value="1"/>
</dbReference>
<dbReference type="Pfam" id="PF07715">
    <property type="entry name" value="Plug"/>
    <property type="match status" value="1"/>
</dbReference>
<dbReference type="InterPro" id="IPR000531">
    <property type="entry name" value="Beta-barrel_TonB"/>
</dbReference>
<keyword evidence="4" id="KW-0998">Cell outer membrane</keyword>